<proteinExistence type="predicted"/>
<reference evidence="2" key="1">
    <citation type="submission" date="2011-12" db="EMBL/GenBank/DDBJ databases">
        <authorList>
            <consortium name="The Broad Institute Genome Sequencing Platform"/>
            <person name="Russ C."/>
            <person name="Tyler B."/>
            <person name="Panabieres F."/>
            <person name="Shan W."/>
            <person name="Tripathy S."/>
            <person name="Grunwald N."/>
            <person name="Machado M."/>
            <person name="Young S.K."/>
            <person name="Zeng Q."/>
            <person name="Gargeya S."/>
            <person name="Fitzgerald M."/>
            <person name="Haas B."/>
            <person name="Abouelleil A."/>
            <person name="Alvarado L."/>
            <person name="Arachchi H.M."/>
            <person name="Berlin A."/>
            <person name="Chapman S.B."/>
            <person name="Gearin G."/>
            <person name="Goldberg J."/>
            <person name="Griggs A."/>
            <person name="Gujja S."/>
            <person name="Hansen M."/>
            <person name="Heiman D."/>
            <person name="Howarth C."/>
            <person name="Larimer J."/>
            <person name="Lui A."/>
            <person name="MacDonald P.J.P."/>
            <person name="McCowen C."/>
            <person name="Montmayeur A."/>
            <person name="Murphy C."/>
            <person name="Neiman D."/>
            <person name="Pearson M."/>
            <person name="Priest M."/>
            <person name="Roberts A."/>
            <person name="Saif S."/>
            <person name="Shea T."/>
            <person name="Sisk P."/>
            <person name="Stolte C."/>
            <person name="Sykes S."/>
            <person name="Wortman J."/>
            <person name="Nusbaum C."/>
            <person name="Birren B."/>
        </authorList>
    </citation>
    <scope>NUCLEOTIDE SEQUENCE [LARGE SCALE GENOMIC DNA]</scope>
    <source>
        <strain evidence="2">INRA-310</strain>
    </source>
</reference>
<dbReference type="RefSeq" id="XP_008905066.1">
    <property type="nucleotide sequence ID" value="XM_008906818.1"/>
</dbReference>
<dbReference type="OrthoDB" id="89069at2759"/>
<gene>
    <name evidence="1" type="ORF">PPTG_22855</name>
</gene>
<reference evidence="1 2" key="2">
    <citation type="submission" date="2013-11" db="EMBL/GenBank/DDBJ databases">
        <title>The Genome Sequence of Phytophthora parasitica INRA-310.</title>
        <authorList>
            <consortium name="The Broad Institute Genomics Platform"/>
            <person name="Russ C."/>
            <person name="Tyler B."/>
            <person name="Panabieres F."/>
            <person name="Shan W."/>
            <person name="Tripathy S."/>
            <person name="Grunwald N."/>
            <person name="Machado M."/>
            <person name="Johnson C.S."/>
            <person name="Arredondo F."/>
            <person name="Hong C."/>
            <person name="Coffey M."/>
            <person name="Young S.K."/>
            <person name="Zeng Q."/>
            <person name="Gargeya S."/>
            <person name="Fitzgerald M."/>
            <person name="Abouelleil A."/>
            <person name="Alvarado L."/>
            <person name="Chapman S.B."/>
            <person name="Gainer-Dewar J."/>
            <person name="Goldberg J."/>
            <person name="Griggs A."/>
            <person name="Gujja S."/>
            <person name="Hansen M."/>
            <person name="Howarth C."/>
            <person name="Imamovic A."/>
            <person name="Ireland A."/>
            <person name="Larimer J."/>
            <person name="McCowan C."/>
            <person name="Murphy C."/>
            <person name="Pearson M."/>
            <person name="Poon T.W."/>
            <person name="Priest M."/>
            <person name="Roberts A."/>
            <person name="Saif S."/>
            <person name="Shea T."/>
            <person name="Sykes S."/>
            <person name="Wortman J."/>
            <person name="Nusbaum C."/>
            <person name="Birren B."/>
        </authorList>
    </citation>
    <scope>NUCLEOTIDE SEQUENCE [LARGE SCALE GENOMIC DNA]</scope>
    <source>
        <strain evidence="1 2">INRA-310</strain>
    </source>
</reference>
<dbReference type="EMBL" id="KI669584">
    <property type="protein sequence ID" value="ETN09920.1"/>
    <property type="molecule type" value="Genomic_DNA"/>
</dbReference>
<dbReference type="STRING" id="761204.W2QCB9"/>
<dbReference type="GeneID" id="20191454"/>
<protein>
    <submittedName>
        <fullName evidence="1">Uncharacterized protein</fullName>
    </submittedName>
</protein>
<accession>W2QCB9</accession>
<name>W2QCB9_PHYN3</name>
<dbReference type="AlphaFoldDB" id="W2QCB9"/>
<sequence>MPTKAMLWNLLGRRAAGDFPRDQEDVDLIIPIFCPIHELSKFSPRKMIRIYMSLRETSSNYPAQSYLTGNDGSKDSYSLCLRGMCRSPDEISLTDWPFMLSPKISEQLADIALHYI</sequence>
<dbReference type="Proteomes" id="UP000018817">
    <property type="component" value="Unassembled WGS sequence"/>
</dbReference>
<dbReference type="VEuPathDB" id="FungiDB:PPTG_22855"/>
<evidence type="ECO:0000313" key="2">
    <source>
        <dbReference type="Proteomes" id="UP000018817"/>
    </source>
</evidence>
<organism evidence="1 2">
    <name type="scientific">Phytophthora nicotianae (strain INRA-310)</name>
    <name type="common">Phytophthora parasitica</name>
    <dbReference type="NCBI Taxonomy" id="761204"/>
    <lineage>
        <taxon>Eukaryota</taxon>
        <taxon>Sar</taxon>
        <taxon>Stramenopiles</taxon>
        <taxon>Oomycota</taxon>
        <taxon>Peronosporomycetes</taxon>
        <taxon>Peronosporales</taxon>
        <taxon>Peronosporaceae</taxon>
        <taxon>Phytophthora</taxon>
    </lineage>
</organism>
<evidence type="ECO:0000313" key="1">
    <source>
        <dbReference type="EMBL" id="ETN09920.1"/>
    </source>
</evidence>